<comment type="caution">
    <text evidence="2">The sequence shown here is derived from an EMBL/GenBank/DDBJ whole genome shotgun (WGS) entry which is preliminary data.</text>
</comment>
<dbReference type="InterPro" id="IPR001387">
    <property type="entry name" value="Cro/C1-type_HTH"/>
</dbReference>
<protein>
    <submittedName>
        <fullName evidence="2">Addiction module antidote protein</fullName>
    </submittedName>
</protein>
<dbReference type="CDD" id="cd00093">
    <property type="entry name" value="HTH_XRE"/>
    <property type="match status" value="1"/>
</dbReference>
<keyword evidence="3" id="KW-1185">Reference proteome</keyword>
<proteinExistence type="predicted"/>
<evidence type="ECO:0000259" key="1">
    <source>
        <dbReference type="PROSITE" id="PS50943"/>
    </source>
</evidence>
<dbReference type="GO" id="GO:0003677">
    <property type="term" value="F:DNA binding"/>
    <property type="evidence" value="ECO:0007669"/>
    <property type="project" value="InterPro"/>
</dbReference>
<evidence type="ECO:0000313" key="3">
    <source>
        <dbReference type="Proteomes" id="UP000095463"/>
    </source>
</evidence>
<dbReference type="RefSeq" id="WP_069912494.1">
    <property type="nucleotide sequence ID" value="NZ_LAJE02000389.1"/>
</dbReference>
<name>A0A1E5XHY1_9HYPH</name>
<accession>A0A1E5XHY1</accession>
<dbReference type="PROSITE" id="PS50943">
    <property type="entry name" value="HTH_CROC1"/>
    <property type="match status" value="1"/>
</dbReference>
<dbReference type="PANTHER" id="PTHR40275:SF1">
    <property type="entry name" value="SSL7038 PROTEIN"/>
    <property type="match status" value="1"/>
</dbReference>
<dbReference type="SUPFAM" id="SSF47413">
    <property type="entry name" value="lambda repressor-like DNA-binding domains"/>
    <property type="match status" value="1"/>
</dbReference>
<dbReference type="NCBIfam" id="TIGR02684">
    <property type="entry name" value="dnstrm_HI1420"/>
    <property type="match status" value="1"/>
</dbReference>
<dbReference type="OrthoDB" id="9798416at2"/>
<evidence type="ECO:0000313" key="2">
    <source>
        <dbReference type="EMBL" id="OEO28185.1"/>
    </source>
</evidence>
<dbReference type="Pfam" id="PF21716">
    <property type="entry name" value="dnstrm_HI1420"/>
    <property type="match status" value="1"/>
</dbReference>
<organism evidence="2 3">
    <name type="scientific">Devosia insulae DS-56</name>
    <dbReference type="NCBI Taxonomy" id="1116389"/>
    <lineage>
        <taxon>Bacteria</taxon>
        <taxon>Pseudomonadati</taxon>
        <taxon>Pseudomonadota</taxon>
        <taxon>Alphaproteobacteria</taxon>
        <taxon>Hyphomicrobiales</taxon>
        <taxon>Devosiaceae</taxon>
        <taxon>Devosia</taxon>
    </lineage>
</organism>
<reference evidence="2 3" key="1">
    <citation type="journal article" date="2015" name="Genome Announc.">
        <title>Genome Assemblies of Three Soil-Associated Devosia species: D. insulae, D. limi, and D. soli.</title>
        <authorList>
            <person name="Hassan Y.I."/>
            <person name="Lepp D."/>
            <person name="Zhou T."/>
        </authorList>
    </citation>
    <scope>NUCLEOTIDE SEQUENCE [LARGE SCALE GENOMIC DNA]</scope>
    <source>
        <strain evidence="2 3">DS-56</strain>
    </source>
</reference>
<sequence length="100" mass="10478">MAIETTLFDAAEFLDDPTSQAELLADAFESGNATYIAQALGVVARARGMTEIAREAGVTREALYKALSERGDPKLSTLLGVARALGVKLTATPLTPPAID</sequence>
<dbReference type="Proteomes" id="UP000095463">
    <property type="component" value="Unassembled WGS sequence"/>
</dbReference>
<dbReference type="PANTHER" id="PTHR40275">
    <property type="entry name" value="SSL7038 PROTEIN"/>
    <property type="match status" value="1"/>
</dbReference>
<dbReference type="InterPro" id="IPR014057">
    <property type="entry name" value="HI1420"/>
</dbReference>
<gene>
    <name evidence="2" type="ORF">VW23_000370</name>
</gene>
<dbReference type="AlphaFoldDB" id="A0A1E5XHY1"/>
<dbReference type="Gene3D" id="1.10.260.40">
    <property type="entry name" value="lambda repressor-like DNA-binding domains"/>
    <property type="match status" value="1"/>
</dbReference>
<dbReference type="EMBL" id="LAJE02000389">
    <property type="protein sequence ID" value="OEO28185.1"/>
    <property type="molecule type" value="Genomic_DNA"/>
</dbReference>
<dbReference type="InterPro" id="IPR010982">
    <property type="entry name" value="Lambda_DNA-bd_dom_sf"/>
</dbReference>
<feature type="domain" description="HTH cro/C1-type" evidence="1">
    <location>
        <begin position="49"/>
        <end position="94"/>
    </location>
</feature>